<reference evidence="11 12" key="1">
    <citation type="journal article" date="2015" name="Stand. Genomic Sci.">
        <title>Genomic Encyclopedia of Bacterial and Archaeal Type Strains, Phase III: the genomes of soil and plant-associated and newly described type strains.</title>
        <authorList>
            <person name="Whitman W.B."/>
            <person name="Woyke T."/>
            <person name="Klenk H.P."/>
            <person name="Zhou Y."/>
            <person name="Lilburn T.G."/>
            <person name="Beck B.J."/>
            <person name="De Vos P."/>
            <person name="Vandamme P."/>
            <person name="Eisen J.A."/>
            <person name="Garrity G."/>
            <person name="Hugenholtz P."/>
            <person name="Kyrpides N.C."/>
        </authorList>
    </citation>
    <scope>NUCLEOTIDE SEQUENCE [LARGE SCALE GENOMIC DNA]</scope>
    <source>
        <strain evidence="11 12">CGMCC 1.10116</strain>
    </source>
</reference>
<evidence type="ECO:0000313" key="12">
    <source>
        <dbReference type="Proteomes" id="UP000315711"/>
    </source>
</evidence>
<proteinExistence type="predicted"/>
<feature type="transmembrane region" description="Helical" evidence="9">
    <location>
        <begin position="363"/>
        <end position="381"/>
    </location>
</feature>
<dbReference type="InterPro" id="IPR013014">
    <property type="entry name" value="PTS_EIIC_2"/>
</dbReference>
<accession>A0A562QRH9</accession>
<protein>
    <submittedName>
        <fullName evidence="11">PTS system IIC component, Gat family (TC 4.A.5)</fullName>
    </submittedName>
</protein>
<comment type="caution">
    <text evidence="11">The sequence shown here is derived from an EMBL/GenBank/DDBJ whole genome shotgun (WGS) entry which is preliminary data.</text>
</comment>
<evidence type="ECO:0000256" key="6">
    <source>
        <dbReference type="ARBA" id="ARBA00022692"/>
    </source>
</evidence>
<dbReference type="PANTHER" id="PTHR37324:SF2">
    <property type="entry name" value="PTS SYSTEM GALACTITOL-SPECIFIC EIIC COMPONENT"/>
    <property type="match status" value="1"/>
</dbReference>
<feature type="transmembrane region" description="Helical" evidence="9">
    <location>
        <begin position="186"/>
        <end position="208"/>
    </location>
</feature>
<keyword evidence="7 9" id="KW-1133">Transmembrane helix</keyword>
<comment type="subcellular location">
    <subcellularLocation>
        <location evidence="1">Cell membrane</location>
        <topology evidence="1">Multi-pass membrane protein</topology>
    </subcellularLocation>
</comment>
<sequence>MEVKGNPVMDRMVEFLQSFLALGPTVILPVAIFLIGIAFGQKIGKAFRSGITIGVAFVGIFLVVDLLVSNLGPAANGMVDRFGIELNVIDVGWPGAASMSWASPIAAFIIPLGLLVNVIMLATNTTRTMNVDIWNFWHFTFTGAIVYTISGSMIQGLIAAVLFQIACLKIADWTAPMLRDYFDLPGVSVATGSTVSYAPLGIPLVKLLQKTPVIKNWNADPDSIQRRFGVFGESIFMGLFLGIGLGLLAGYPFGETIQIGMAMAGVMVLMPRMVKILMEGLTPVSESAREFLKKKFGQKDIYIGLDAAVAIGHPSVISTALILVPITVLLAVILPGNNVLPFGDLATIPFIVAFIVGAARGNIVHSVIVGSILIALTLYMATDIAVIHTEMAVNGQFNLPEGTNLVSSLDQGGNLINWVIWKVFAIFN</sequence>
<keyword evidence="3" id="KW-1003">Cell membrane</keyword>
<evidence type="ECO:0000256" key="9">
    <source>
        <dbReference type="SAM" id="Phobius"/>
    </source>
</evidence>
<dbReference type="GO" id="GO:0009401">
    <property type="term" value="P:phosphoenolpyruvate-dependent sugar phosphotransferase system"/>
    <property type="evidence" value="ECO:0007669"/>
    <property type="project" value="UniProtKB-KW"/>
</dbReference>
<dbReference type="PIRSF" id="PIRSF006304">
    <property type="entry name" value="GatC"/>
    <property type="match status" value="1"/>
</dbReference>
<evidence type="ECO:0000256" key="8">
    <source>
        <dbReference type="ARBA" id="ARBA00023136"/>
    </source>
</evidence>
<dbReference type="GO" id="GO:0005886">
    <property type="term" value="C:plasma membrane"/>
    <property type="evidence" value="ECO:0007669"/>
    <property type="project" value="UniProtKB-SubCell"/>
</dbReference>
<dbReference type="Proteomes" id="UP000315711">
    <property type="component" value="Unassembled WGS sequence"/>
</dbReference>
<dbReference type="GO" id="GO:0015577">
    <property type="term" value="F:galactitol transmembrane transporter activity"/>
    <property type="evidence" value="ECO:0007669"/>
    <property type="project" value="InterPro"/>
</dbReference>
<keyword evidence="5" id="KW-0598">Phosphotransferase system</keyword>
<dbReference type="InterPro" id="IPR004703">
    <property type="entry name" value="PTS_sugar-sp_permease"/>
</dbReference>
<evidence type="ECO:0000256" key="7">
    <source>
        <dbReference type="ARBA" id="ARBA00022989"/>
    </source>
</evidence>
<feature type="transmembrane region" description="Helical" evidence="9">
    <location>
        <begin position="228"/>
        <end position="251"/>
    </location>
</feature>
<dbReference type="AlphaFoldDB" id="A0A562QRH9"/>
<feature type="transmembrane region" description="Helical" evidence="9">
    <location>
        <begin position="101"/>
        <end position="123"/>
    </location>
</feature>
<evidence type="ECO:0000256" key="5">
    <source>
        <dbReference type="ARBA" id="ARBA00022683"/>
    </source>
</evidence>
<evidence type="ECO:0000256" key="3">
    <source>
        <dbReference type="ARBA" id="ARBA00022475"/>
    </source>
</evidence>
<feature type="transmembrane region" description="Helical" evidence="9">
    <location>
        <begin position="15"/>
        <end position="39"/>
    </location>
</feature>
<keyword evidence="12" id="KW-1185">Reference proteome</keyword>
<dbReference type="NCBIfam" id="TIGR00827">
    <property type="entry name" value="EIIC-GAT"/>
    <property type="match status" value="1"/>
</dbReference>
<organism evidence="11 12">
    <name type="scientific">Halalkalibacter nanhaiisediminis</name>
    <dbReference type="NCBI Taxonomy" id="688079"/>
    <lineage>
        <taxon>Bacteria</taxon>
        <taxon>Bacillati</taxon>
        <taxon>Bacillota</taxon>
        <taxon>Bacilli</taxon>
        <taxon>Bacillales</taxon>
        <taxon>Bacillaceae</taxon>
        <taxon>Halalkalibacter</taxon>
    </lineage>
</organism>
<keyword evidence="8 9" id="KW-0472">Membrane</keyword>
<evidence type="ECO:0000256" key="2">
    <source>
        <dbReference type="ARBA" id="ARBA00022448"/>
    </source>
</evidence>
<feature type="domain" description="PTS EIIC type-2" evidence="10">
    <location>
        <begin position="16"/>
        <end position="428"/>
    </location>
</feature>
<evidence type="ECO:0000256" key="4">
    <source>
        <dbReference type="ARBA" id="ARBA00022597"/>
    </source>
</evidence>
<feature type="transmembrane region" description="Helical" evidence="9">
    <location>
        <begin position="339"/>
        <end position="356"/>
    </location>
</feature>
<dbReference type="InterPro" id="IPR013853">
    <property type="entry name" value="EIIC-GAT"/>
</dbReference>
<keyword evidence="6 9" id="KW-0812">Transmembrane</keyword>
<keyword evidence="4" id="KW-0762">Sugar transport</keyword>
<evidence type="ECO:0000313" key="11">
    <source>
        <dbReference type="EMBL" id="TWI59305.1"/>
    </source>
</evidence>
<name>A0A562QRH9_9BACI</name>
<dbReference type="Pfam" id="PF03611">
    <property type="entry name" value="EIIC-GAT"/>
    <property type="match status" value="1"/>
</dbReference>
<dbReference type="PANTHER" id="PTHR37324">
    <property type="entry name" value="PTS SYSTEM GALACTITOL-SPECIFIC EIIC COMPONENT"/>
    <property type="match status" value="1"/>
</dbReference>
<feature type="transmembrane region" description="Helical" evidence="9">
    <location>
        <begin position="51"/>
        <end position="72"/>
    </location>
</feature>
<evidence type="ECO:0000259" key="10">
    <source>
        <dbReference type="PROSITE" id="PS51104"/>
    </source>
</evidence>
<feature type="transmembrane region" description="Helical" evidence="9">
    <location>
        <begin position="144"/>
        <end position="166"/>
    </location>
</feature>
<evidence type="ECO:0000256" key="1">
    <source>
        <dbReference type="ARBA" id="ARBA00004651"/>
    </source>
</evidence>
<keyword evidence="2" id="KW-0813">Transport</keyword>
<gene>
    <name evidence="11" type="ORF">IQ10_01021</name>
</gene>
<dbReference type="EMBL" id="VLKZ01000002">
    <property type="protein sequence ID" value="TWI59305.1"/>
    <property type="molecule type" value="Genomic_DNA"/>
</dbReference>
<dbReference type="PROSITE" id="PS51104">
    <property type="entry name" value="PTS_EIIC_TYPE_2"/>
    <property type="match status" value="1"/>
</dbReference>
<feature type="transmembrane region" description="Helical" evidence="9">
    <location>
        <begin position="301"/>
        <end position="333"/>
    </location>
</feature>